<dbReference type="Proteomes" id="UP001149074">
    <property type="component" value="Unassembled WGS sequence"/>
</dbReference>
<dbReference type="InterPro" id="IPR052998">
    <property type="entry name" value="Hetero-Diels-Alderase-like"/>
</dbReference>
<name>A0A9W9FG14_9EURO</name>
<dbReference type="GeneID" id="81357889"/>
<sequence length="309" mass="32945">MRLNQALVILPVATYALAQSTTKLFNFTSDIDIENSATRPNGNLLLTTFEKGRLYQLNPLQHAPQAELVAALPGATALCGIAPIDLDKFAVIGGVRGHYSYVNETVYTVDFSQNPTKPTIQTISRIPEAVMLNGLASMPSQPHVVLIGDARRGAIFRVDTATGSSQVTFKDEALTAPANASIPIGINGLKVFGNNVFFTNSARNIFAKIPVSDDGLTFGSVQIIAHLETRKSGEDWDDFIIDTDGIAYVAQPNNSLARITLDGEISVIAGGGNSTILARPTSVQISKDGKSLYVMTGAGSIVEVKIPRD</sequence>
<evidence type="ECO:0000313" key="3">
    <source>
        <dbReference type="Proteomes" id="UP001149074"/>
    </source>
</evidence>
<dbReference type="AlphaFoldDB" id="A0A9W9FG14"/>
<comment type="caution">
    <text evidence="2">The sequence shown here is derived from an EMBL/GenBank/DDBJ whole genome shotgun (WGS) entry which is preliminary data.</text>
</comment>
<organism evidence="2 3">
    <name type="scientific">Penicillium argentinense</name>
    <dbReference type="NCBI Taxonomy" id="1131581"/>
    <lineage>
        <taxon>Eukaryota</taxon>
        <taxon>Fungi</taxon>
        <taxon>Dikarya</taxon>
        <taxon>Ascomycota</taxon>
        <taxon>Pezizomycotina</taxon>
        <taxon>Eurotiomycetes</taxon>
        <taxon>Eurotiomycetidae</taxon>
        <taxon>Eurotiales</taxon>
        <taxon>Aspergillaceae</taxon>
        <taxon>Penicillium</taxon>
    </lineage>
</organism>
<dbReference type="RefSeq" id="XP_056475069.1">
    <property type="nucleotide sequence ID" value="XM_056618910.1"/>
</dbReference>
<dbReference type="InterPro" id="IPR011042">
    <property type="entry name" value="6-blade_b-propeller_TolB-like"/>
</dbReference>
<reference evidence="2" key="1">
    <citation type="submission" date="2022-11" db="EMBL/GenBank/DDBJ databases">
        <authorList>
            <person name="Petersen C."/>
        </authorList>
    </citation>
    <scope>NUCLEOTIDE SEQUENCE</scope>
    <source>
        <strain evidence="2">IBT 30761</strain>
    </source>
</reference>
<proteinExistence type="predicted"/>
<gene>
    <name evidence="2" type="ORF">N7532_006416</name>
</gene>
<dbReference type="OrthoDB" id="9977941at2759"/>
<protein>
    <recommendedName>
        <fullName evidence="4">SMP-30/Gluconolactonase/LRE-like region domain-containing protein</fullName>
    </recommendedName>
</protein>
<keyword evidence="1" id="KW-0732">Signal</keyword>
<dbReference type="EMBL" id="JAPQKI010000005">
    <property type="protein sequence ID" value="KAJ5099415.1"/>
    <property type="molecule type" value="Genomic_DNA"/>
</dbReference>
<dbReference type="Gene3D" id="2.120.10.30">
    <property type="entry name" value="TolB, C-terminal domain"/>
    <property type="match status" value="1"/>
</dbReference>
<feature type="signal peptide" evidence="1">
    <location>
        <begin position="1"/>
        <end position="18"/>
    </location>
</feature>
<dbReference type="SUPFAM" id="SSF63829">
    <property type="entry name" value="Calcium-dependent phosphotriesterase"/>
    <property type="match status" value="1"/>
</dbReference>
<feature type="chain" id="PRO_5040981768" description="SMP-30/Gluconolactonase/LRE-like region domain-containing protein" evidence="1">
    <location>
        <begin position="19"/>
        <end position="309"/>
    </location>
</feature>
<dbReference type="PANTHER" id="PTHR42060">
    <property type="entry name" value="NHL REPEAT-CONTAINING PROTEIN-RELATED"/>
    <property type="match status" value="1"/>
</dbReference>
<evidence type="ECO:0008006" key="4">
    <source>
        <dbReference type="Google" id="ProtNLM"/>
    </source>
</evidence>
<evidence type="ECO:0000256" key="1">
    <source>
        <dbReference type="SAM" id="SignalP"/>
    </source>
</evidence>
<dbReference type="PANTHER" id="PTHR42060:SF1">
    <property type="entry name" value="NHL REPEAT-CONTAINING PROTEIN"/>
    <property type="match status" value="1"/>
</dbReference>
<accession>A0A9W9FG14</accession>
<evidence type="ECO:0000313" key="2">
    <source>
        <dbReference type="EMBL" id="KAJ5099415.1"/>
    </source>
</evidence>
<keyword evidence="3" id="KW-1185">Reference proteome</keyword>
<reference evidence="2" key="2">
    <citation type="journal article" date="2023" name="IMA Fungus">
        <title>Comparative genomic study of the Penicillium genus elucidates a diverse pangenome and 15 lateral gene transfer events.</title>
        <authorList>
            <person name="Petersen C."/>
            <person name="Sorensen T."/>
            <person name="Nielsen M.R."/>
            <person name="Sondergaard T.E."/>
            <person name="Sorensen J.L."/>
            <person name="Fitzpatrick D.A."/>
            <person name="Frisvad J.C."/>
            <person name="Nielsen K.L."/>
        </authorList>
    </citation>
    <scope>NUCLEOTIDE SEQUENCE</scope>
    <source>
        <strain evidence="2">IBT 30761</strain>
    </source>
</reference>